<evidence type="ECO:0000313" key="2">
    <source>
        <dbReference type="Proteomes" id="UP001501727"/>
    </source>
</evidence>
<comment type="caution">
    <text evidence="1">The sequence shown here is derived from an EMBL/GenBank/DDBJ whole genome shotgun (WGS) entry which is preliminary data.</text>
</comment>
<dbReference type="EMBL" id="BAAAZU010000030">
    <property type="protein sequence ID" value="GAA3931620.1"/>
    <property type="molecule type" value="Genomic_DNA"/>
</dbReference>
<keyword evidence="2" id="KW-1185">Reference proteome</keyword>
<organism evidence="1 2">
    <name type="scientific">Luteimonas lutimaris</name>
    <dbReference type="NCBI Taxonomy" id="698645"/>
    <lineage>
        <taxon>Bacteria</taxon>
        <taxon>Pseudomonadati</taxon>
        <taxon>Pseudomonadota</taxon>
        <taxon>Gammaproteobacteria</taxon>
        <taxon>Lysobacterales</taxon>
        <taxon>Lysobacteraceae</taxon>
        <taxon>Luteimonas</taxon>
    </lineage>
</organism>
<reference evidence="2" key="1">
    <citation type="journal article" date="2019" name="Int. J. Syst. Evol. Microbiol.">
        <title>The Global Catalogue of Microorganisms (GCM) 10K type strain sequencing project: providing services to taxonomists for standard genome sequencing and annotation.</title>
        <authorList>
            <consortium name="The Broad Institute Genomics Platform"/>
            <consortium name="The Broad Institute Genome Sequencing Center for Infectious Disease"/>
            <person name="Wu L."/>
            <person name="Ma J."/>
        </authorList>
    </citation>
    <scope>NUCLEOTIDE SEQUENCE [LARGE SCALE GENOMIC DNA]</scope>
    <source>
        <strain evidence="2">JCM 16916</strain>
    </source>
</reference>
<proteinExistence type="predicted"/>
<evidence type="ECO:0000313" key="1">
    <source>
        <dbReference type="EMBL" id="GAA3931620.1"/>
    </source>
</evidence>
<sequence length="123" mass="13772">MAQMQGSSPIEDSILQKKTLSEYEQLFRNQSRTSQWGQDTTIQLTNNIDSEDILAVTSALPESFNLDCRSDMCRMTFSFSESSDASQWSGAYLATLGQSVGRIWSTEITRTDGSTDIVMYGFK</sequence>
<protein>
    <submittedName>
        <fullName evidence="1">Uncharacterized protein</fullName>
    </submittedName>
</protein>
<name>A0ABP7MYC5_9GAMM</name>
<dbReference type="Proteomes" id="UP001501727">
    <property type="component" value="Unassembled WGS sequence"/>
</dbReference>
<accession>A0ABP7MYC5</accession>
<gene>
    <name evidence="1" type="ORF">GCM10022229_26440</name>
</gene>